<evidence type="ECO:0000313" key="2">
    <source>
        <dbReference type="EMBL" id="EES89446.1"/>
    </source>
</evidence>
<dbReference type="PANTHER" id="PTHR38598">
    <property type="entry name" value="INNER MEMBRANE PROTEIN YJCH"/>
    <property type="match status" value="1"/>
</dbReference>
<reference evidence="2 3" key="1">
    <citation type="journal article" date="2009" name="J. Bacteriol.">
        <title>Genome sequence of the emerging pathogen Helicobacter canadensis.</title>
        <authorList>
            <person name="Loman N.J."/>
            <person name="Snyder L.A."/>
            <person name="Linton J.D."/>
            <person name="Langdon R."/>
            <person name="Lawson A.J."/>
            <person name="Weinstock G.M."/>
            <person name="Wren B.W."/>
            <person name="Pallen M.J."/>
        </authorList>
    </citation>
    <scope>NUCLEOTIDE SEQUENCE [LARGE SCALE GENOMIC DNA]</scope>
    <source>
        <strain evidence="2 3">MIT 98-5491</strain>
    </source>
</reference>
<dbReference type="Proteomes" id="UP000007032">
    <property type="component" value="Chromosome"/>
</dbReference>
<proteinExistence type="predicted"/>
<dbReference type="STRING" id="537970.HCAN_0732"/>
<sequence>MEQKYLESIQRFKNFVAFRNKVSLILSLIVLVCYYAFLLSIGIFPEVLGYRVGPSAITLGIILGIFLIVLCVVATGLYTFFANWYFDKIQKEVIEDLEKSGALEDLKNGKIKE</sequence>
<dbReference type="PANTHER" id="PTHR38598:SF1">
    <property type="entry name" value="INNER MEMBRANE PROTEIN YJCH"/>
    <property type="match status" value="1"/>
</dbReference>
<feature type="transmembrane region" description="Helical" evidence="1">
    <location>
        <begin position="56"/>
        <end position="81"/>
    </location>
</feature>
<dbReference type="InterPro" id="IPR007436">
    <property type="entry name" value="DUF485"/>
</dbReference>
<name>C5ZWC8_9HELI</name>
<evidence type="ECO:0000256" key="1">
    <source>
        <dbReference type="SAM" id="Phobius"/>
    </source>
</evidence>
<gene>
    <name evidence="2" type="ORF">HCAN_0732</name>
</gene>
<organism evidence="2 3">
    <name type="scientific">Helicobacter canadensis MIT 98-5491</name>
    <dbReference type="NCBI Taxonomy" id="537970"/>
    <lineage>
        <taxon>Bacteria</taxon>
        <taxon>Pseudomonadati</taxon>
        <taxon>Campylobacterota</taxon>
        <taxon>Epsilonproteobacteria</taxon>
        <taxon>Campylobacterales</taxon>
        <taxon>Helicobacteraceae</taxon>
        <taxon>Helicobacter</taxon>
    </lineage>
</organism>
<accession>C5ZWC8</accession>
<dbReference type="InterPro" id="IPR052959">
    <property type="entry name" value="Inner_membrane_assoc"/>
</dbReference>
<dbReference type="HOGENOM" id="CLU_123372_2_3_7"/>
<feature type="transmembrane region" description="Helical" evidence="1">
    <location>
        <begin position="21"/>
        <end position="44"/>
    </location>
</feature>
<dbReference type="eggNOG" id="COG3162">
    <property type="taxonomic scope" value="Bacteria"/>
</dbReference>
<evidence type="ECO:0008006" key="4">
    <source>
        <dbReference type="Google" id="ProtNLM"/>
    </source>
</evidence>
<dbReference type="RefSeq" id="WP_006655435.1">
    <property type="nucleotide sequence ID" value="NZ_CM000776.2"/>
</dbReference>
<dbReference type="AlphaFoldDB" id="C5ZWC8"/>
<keyword evidence="3" id="KW-1185">Reference proteome</keyword>
<dbReference type="GO" id="GO:0005886">
    <property type="term" value="C:plasma membrane"/>
    <property type="evidence" value="ECO:0007669"/>
    <property type="project" value="TreeGrafter"/>
</dbReference>
<evidence type="ECO:0000313" key="3">
    <source>
        <dbReference type="Proteomes" id="UP000007032"/>
    </source>
</evidence>
<dbReference type="Pfam" id="PF04341">
    <property type="entry name" value="DUF485"/>
    <property type="match status" value="1"/>
</dbReference>
<keyword evidence="1" id="KW-0812">Transmembrane</keyword>
<dbReference type="EMBL" id="CM000776">
    <property type="protein sequence ID" value="EES89446.1"/>
    <property type="molecule type" value="Genomic_DNA"/>
</dbReference>
<dbReference type="OrthoDB" id="5360525at2"/>
<keyword evidence="1" id="KW-1133">Transmembrane helix</keyword>
<keyword evidence="1" id="KW-0472">Membrane</keyword>
<protein>
    <recommendedName>
        <fullName evidence="4">DUF485 domain-containing protein</fullName>
    </recommendedName>
</protein>